<dbReference type="InterPro" id="IPR050205">
    <property type="entry name" value="CDPK_Ser/Thr_kinases"/>
</dbReference>
<feature type="region of interest" description="Disordered" evidence="10">
    <location>
        <begin position="321"/>
        <end position="341"/>
    </location>
</feature>
<dbReference type="PROSITE" id="PS00108">
    <property type="entry name" value="PROTEIN_KINASE_ST"/>
    <property type="match status" value="1"/>
</dbReference>
<dbReference type="PhylomeDB" id="A0A0G4FKL9"/>
<feature type="domain" description="EF-hand" evidence="12">
    <location>
        <begin position="531"/>
        <end position="566"/>
    </location>
</feature>
<evidence type="ECO:0000256" key="6">
    <source>
        <dbReference type="ARBA" id="ARBA00022777"/>
    </source>
</evidence>
<keyword evidence="3" id="KW-0723">Serine/threonine-protein kinase</keyword>
<dbReference type="InterPro" id="IPR011009">
    <property type="entry name" value="Kinase-like_dom_sf"/>
</dbReference>
<dbReference type="SUPFAM" id="SSF56112">
    <property type="entry name" value="Protein kinase-like (PK-like)"/>
    <property type="match status" value="1"/>
</dbReference>
<protein>
    <recommendedName>
        <fullName evidence="14">Calmodulin</fullName>
    </recommendedName>
</protein>
<keyword evidence="6" id="KW-0418">Kinase</keyword>
<sequence>MGNACQGPRLLKQLPKDNSHPRTAARIHCRGSVYDHYEKTETVLGTGFTGPVRLVRGKLDGRPYAMKTLKKHPEKQEVIELIRNEASLYLELDHPHIVRLMDVFEDNDSVRLVMEYCSGQQLYERLAKVETYSEVDAAAATREMLLPVEYLHAHNIVHRDLKLENFLYESDEPGAKLKLIDFGFSRLFHPNLSSSVQAVVGTLYYLAPESVKSREFSIAVDMWAMGVIVYMLLAGTPPFYAKEKEETLNRICKGKYKMTGREWDSISAEAKDFVKRCLVVNPQKRMTAHEAMQHEFIQRAVRARDEAAMLAGAKASPASLLPPPPLSLAEGEPLPTTLSSPPKTSTLGIVPLLPPSAPTCSTVPSLVSSTFSQTPSLSVCTAAAPSSPPPHSRIDSSILQAFRRFAKANKVKRVALTVMAYSLTSGEIDELAQSFFEFDKSGNGSISLHDFVAAMRENFGLSEDESAELFLSLDDTCHSEIQYTEFVAAVMQTRLCMHEDMVRRAFSKFDERNTGFITAKQMRKVMCLDKHHHHTLDQILAEFDKNGDGKIDFEEFWTAMQDSFSEKDAIPLSLSRAMSEAREKGAKRQRSVSFSLNQMRMFRPRRSSSLPEVSVGVLPETGGVGVGGEEGTGGTVGAQGGSPDRRAAGGSGGSEGVQPSTGGDQAAAGAGHVECPEREKRRRKMKMRERLSLVSAPLRNALTILRSHSLLSRQTSHHHRRRKDSDVGSCAERIDENEEVGGDMLMFPDVELESVPPDTPLSLLVL</sequence>
<dbReference type="CDD" id="cd05117">
    <property type="entry name" value="STKc_CAMK"/>
    <property type="match status" value="1"/>
</dbReference>
<keyword evidence="4" id="KW-0808">Transferase</keyword>
<evidence type="ECO:0008006" key="14">
    <source>
        <dbReference type="Google" id="ProtNLM"/>
    </source>
</evidence>
<name>A0A0G4FKL9_9ALVE</name>
<comment type="similarity">
    <text evidence="9">Belongs to the protein kinase superfamily. Ser/Thr protein kinase family. CDPK subfamily.</text>
</comment>
<evidence type="ECO:0000256" key="10">
    <source>
        <dbReference type="SAM" id="MobiDB-lite"/>
    </source>
</evidence>
<keyword evidence="8" id="KW-0067">ATP-binding</keyword>
<dbReference type="SMART" id="SM00054">
    <property type="entry name" value="EFh"/>
    <property type="match status" value="3"/>
</dbReference>
<comment type="subunit">
    <text evidence="2">Monomer.</text>
</comment>
<dbReference type="CDD" id="cd00051">
    <property type="entry name" value="EFh"/>
    <property type="match status" value="1"/>
</dbReference>
<feature type="domain" description="Protein kinase" evidence="11">
    <location>
        <begin position="38"/>
        <end position="297"/>
    </location>
</feature>
<evidence type="ECO:0000256" key="9">
    <source>
        <dbReference type="ARBA" id="ARBA00024334"/>
    </source>
</evidence>
<comment type="cofactor">
    <cofactor evidence="1">
        <name>Mg(2+)</name>
        <dbReference type="ChEBI" id="CHEBI:18420"/>
    </cofactor>
</comment>
<feature type="region of interest" description="Disordered" evidence="10">
    <location>
        <begin position="621"/>
        <end position="684"/>
    </location>
</feature>
<dbReference type="GO" id="GO:0005524">
    <property type="term" value="F:ATP binding"/>
    <property type="evidence" value="ECO:0007669"/>
    <property type="project" value="UniProtKB-KW"/>
</dbReference>
<feature type="domain" description="EF-hand" evidence="12">
    <location>
        <begin position="426"/>
        <end position="461"/>
    </location>
</feature>
<feature type="compositionally biased region" description="Low complexity" evidence="10">
    <location>
        <begin position="327"/>
        <end position="341"/>
    </location>
</feature>
<dbReference type="InterPro" id="IPR008271">
    <property type="entry name" value="Ser/Thr_kinase_AS"/>
</dbReference>
<dbReference type="Pfam" id="PF00069">
    <property type="entry name" value="Pkinase"/>
    <property type="match status" value="1"/>
</dbReference>
<dbReference type="SMART" id="SM00220">
    <property type="entry name" value="S_TKc"/>
    <property type="match status" value="1"/>
</dbReference>
<dbReference type="InterPro" id="IPR011992">
    <property type="entry name" value="EF-hand-dom_pair"/>
</dbReference>
<evidence type="ECO:0000313" key="13">
    <source>
        <dbReference type="EMBL" id="CEM14398.1"/>
    </source>
</evidence>
<dbReference type="Pfam" id="PF13499">
    <property type="entry name" value="EF-hand_7"/>
    <property type="match status" value="2"/>
</dbReference>
<dbReference type="PROSITE" id="PS50222">
    <property type="entry name" value="EF_HAND_2"/>
    <property type="match status" value="2"/>
</dbReference>
<organism evidence="13">
    <name type="scientific">Chromera velia CCMP2878</name>
    <dbReference type="NCBI Taxonomy" id="1169474"/>
    <lineage>
        <taxon>Eukaryota</taxon>
        <taxon>Sar</taxon>
        <taxon>Alveolata</taxon>
        <taxon>Colpodellida</taxon>
        <taxon>Chromeraceae</taxon>
        <taxon>Chromera</taxon>
    </lineage>
</organism>
<dbReference type="VEuPathDB" id="CryptoDB:Cvel_419"/>
<dbReference type="InterPro" id="IPR000719">
    <property type="entry name" value="Prot_kinase_dom"/>
</dbReference>
<feature type="compositionally biased region" description="Gly residues" evidence="10">
    <location>
        <begin position="622"/>
        <end position="640"/>
    </location>
</feature>
<evidence type="ECO:0000259" key="12">
    <source>
        <dbReference type="PROSITE" id="PS50222"/>
    </source>
</evidence>
<dbReference type="SUPFAM" id="SSF47473">
    <property type="entry name" value="EF-hand"/>
    <property type="match status" value="1"/>
</dbReference>
<evidence type="ECO:0000256" key="2">
    <source>
        <dbReference type="ARBA" id="ARBA00011245"/>
    </source>
</evidence>
<proteinExistence type="inferred from homology"/>
<dbReference type="InterPro" id="IPR018247">
    <property type="entry name" value="EF_Hand_1_Ca_BS"/>
</dbReference>
<feature type="region of interest" description="Disordered" evidence="10">
    <location>
        <begin position="1"/>
        <end position="22"/>
    </location>
</feature>
<evidence type="ECO:0000259" key="11">
    <source>
        <dbReference type="PROSITE" id="PS50011"/>
    </source>
</evidence>
<evidence type="ECO:0000256" key="8">
    <source>
        <dbReference type="ARBA" id="ARBA00022840"/>
    </source>
</evidence>
<dbReference type="Gene3D" id="1.10.238.10">
    <property type="entry name" value="EF-hand"/>
    <property type="match status" value="2"/>
</dbReference>
<dbReference type="FunFam" id="1.10.238.10:FF:000001">
    <property type="entry name" value="Calmodulin 1"/>
    <property type="match status" value="1"/>
</dbReference>
<dbReference type="PANTHER" id="PTHR24349">
    <property type="entry name" value="SERINE/THREONINE-PROTEIN KINASE"/>
    <property type="match status" value="1"/>
</dbReference>
<evidence type="ECO:0000256" key="1">
    <source>
        <dbReference type="ARBA" id="ARBA00001946"/>
    </source>
</evidence>
<dbReference type="AlphaFoldDB" id="A0A0G4FKL9"/>
<dbReference type="PROSITE" id="PS50011">
    <property type="entry name" value="PROTEIN_KINASE_DOM"/>
    <property type="match status" value="1"/>
</dbReference>
<dbReference type="FunFam" id="1.10.510.10:FF:000571">
    <property type="entry name" value="Maternal embryonic leucine zipper kinase"/>
    <property type="match status" value="1"/>
</dbReference>
<dbReference type="GO" id="GO:0005509">
    <property type="term" value="F:calcium ion binding"/>
    <property type="evidence" value="ECO:0007669"/>
    <property type="project" value="InterPro"/>
</dbReference>
<evidence type="ECO:0000256" key="3">
    <source>
        <dbReference type="ARBA" id="ARBA00022527"/>
    </source>
</evidence>
<dbReference type="EMBL" id="CDMZ01000441">
    <property type="protein sequence ID" value="CEM14398.1"/>
    <property type="molecule type" value="Genomic_DNA"/>
</dbReference>
<dbReference type="PROSITE" id="PS00018">
    <property type="entry name" value="EF_HAND_1"/>
    <property type="match status" value="2"/>
</dbReference>
<dbReference type="GO" id="GO:0004674">
    <property type="term" value="F:protein serine/threonine kinase activity"/>
    <property type="evidence" value="ECO:0007669"/>
    <property type="project" value="UniProtKB-KW"/>
</dbReference>
<gene>
    <name evidence="13" type="ORF">Cvel_419</name>
</gene>
<evidence type="ECO:0000256" key="7">
    <source>
        <dbReference type="ARBA" id="ARBA00022837"/>
    </source>
</evidence>
<dbReference type="InterPro" id="IPR002048">
    <property type="entry name" value="EF_hand_dom"/>
</dbReference>
<keyword evidence="5" id="KW-0547">Nucleotide-binding</keyword>
<accession>A0A0G4FKL9</accession>
<dbReference type="Gene3D" id="1.10.510.10">
    <property type="entry name" value="Transferase(Phosphotransferase) domain 1"/>
    <property type="match status" value="1"/>
</dbReference>
<evidence type="ECO:0000256" key="5">
    <source>
        <dbReference type="ARBA" id="ARBA00022741"/>
    </source>
</evidence>
<evidence type="ECO:0000256" key="4">
    <source>
        <dbReference type="ARBA" id="ARBA00022679"/>
    </source>
</evidence>
<keyword evidence="7" id="KW-0106">Calcium</keyword>
<reference evidence="13" key="1">
    <citation type="submission" date="2014-11" db="EMBL/GenBank/DDBJ databases">
        <authorList>
            <person name="Otto D Thomas"/>
            <person name="Naeem Raeece"/>
        </authorList>
    </citation>
    <scope>NUCLEOTIDE SEQUENCE</scope>
</reference>